<dbReference type="InterPro" id="IPR024704">
    <property type="entry name" value="SMC"/>
</dbReference>
<comment type="similarity">
    <text evidence="7">Belongs to the SMC family.</text>
</comment>
<dbReference type="GO" id="GO:0005694">
    <property type="term" value="C:chromosome"/>
    <property type="evidence" value="ECO:0007669"/>
    <property type="project" value="InterPro"/>
</dbReference>
<dbReference type="InterPro" id="IPR010935">
    <property type="entry name" value="SMC_hinge"/>
</dbReference>
<dbReference type="PATRIC" id="fig|87541.4.peg.572"/>
<comment type="function">
    <text evidence="7">Required for chromosome condensation and partitioning.</text>
</comment>
<dbReference type="AlphaFoldDB" id="A0A133Y2W9"/>
<keyword evidence="4 7" id="KW-0067">ATP-binding</keyword>
<sequence length="1186" mass="135899">MYLKAIEMVGFKSFADKTRIELDKGFTAIIGPNGSGKSNIIEAIKWVLGEQSAKSLRGKRMDDVVFAGSSQRRQSQYAQVSLIFDNKNHILMPEVDQVSISRRYTRNGESLYQINEKACRLKDITQLMMDTGVGKESFSIISQGKVEEIFSQKPEERRAIFEEAAGVMKYKSRKQEAERKLLKAHENLNRIKDIVHEIEGRLEPLRLQKEAAESYQIKKKELSEIEIALTAVQIETLNEKWQLTKKDLEAYQKEHEEKRQAFEHLQEQLADDQVQLDQSEMKVNQLNAAYVQVVQKAEKASSRIQIANQKKEYQFLNQQSQQQTLEQLKTRLDQQKDEANALQAKERKQQEEVEAKQALYDRMKESLQQIKQEEGIDLESLRNDYISLLQRESDLKNQIQQIQKDLDQYEQQNLRFQKRKEEQEAQKKAFADQVNAHQKAWQEASDHVRSLVKTYQEKAQAFTEKKKQVEKLKAGYQQTTTALLQKKAQKDSLQALADHHDGFYFGVKNALAMKAQFSGMHGAVAQLLEVPEEYALACEVVLGGAMQNIVTDSGASAQAIIKRLREKKAGRATFLPLDTIKSRSIPRDQKLQLVKEHGFLGVLVDLVSYQSLYKTIMENLMGQILVAQDLTYARQIAKKIHYRYRVVTLAGDVVNAGGSLTGGATKQKQGGLLSRKNQLRQLQASIDQLTQSLHEEEDQLEAATSHLKALQEELLTLQKEGDESRFEERRLKEKEESLNERLQEVIKELQAGEYDETVLSQDREDSQQDLQAKQDSLEDLTHHLTTLKQQMDHQRMSEEEKSLQEAQIQKDYQEISTTLAVLKEQLKQTRIAYCEKDQQLASSQEEITHLENYLEELESHSGEEESSLSQLETTYQALLDEKKQLEKQLHTAKSERRVMQNQQAEHDEAYKELNQGLQSLLQKLAKLEASAGRYEVAIDNHLEQLREEYGLTYERAREVSDLKISVEEASNRVRLLKRQIDQLGPVNLASIEEYEEVHTRYEFMIKQRDDILEAMNNLYQAIEEMDTEVSERFKETFGAIQQAFERIFPALFGGGKASLRLTDEGDLLHTGIEIMAQPPGKRLQLLSLLSGGERALTAIALLFAILDVKTVPFSILDEVEAALDDNNVARYGKYLQDFSEKTQFIVISHRKGTMQSANILYGVTMQERGVSKLASVRLEDVADLTD</sequence>
<feature type="binding site" evidence="7">
    <location>
        <begin position="32"/>
        <end position="39"/>
    </location>
    <ligand>
        <name>ATP</name>
        <dbReference type="ChEBI" id="CHEBI:30616"/>
    </ligand>
</feature>
<dbReference type="InterPro" id="IPR036277">
    <property type="entry name" value="SMC_hinge_sf"/>
</dbReference>
<dbReference type="HAMAP" id="MF_01894">
    <property type="entry name" value="Smc_prok"/>
    <property type="match status" value="1"/>
</dbReference>
<comment type="domain">
    <text evidence="7">Contains large globular domains required for ATP hydrolysis at each terminus and a third globular domain forming a flexible hinge near the middle of the molecule. These domains are separated by coiled-coil structures.</text>
</comment>
<dbReference type="STRING" id="87541.AWM71_01540"/>
<feature type="coiled-coil region" evidence="7">
    <location>
        <begin position="672"/>
        <end position="790"/>
    </location>
</feature>
<keyword evidence="3 7" id="KW-0547">Nucleotide-binding</keyword>
<feature type="domain" description="SMC hinge" evidence="8">
    <location>
        <begin position="518"/>
        <end position="637"/>
    </location>
</feature>
<evidence type="ECO:0000313" key="9">
    <source>
        <dbReference type="EMBL" id="KXB37496.1"/>
    </source>
</evidence>
<feature type="coiled-coil region" evidence="7">
    <location>
        <begin position="840"/>
        <end position="979"/>
    </location>
</feature>
<dbReference type="GO" id="GO:0003677">
    <property type="term" value="F:DNA binding"/>
    <property type="evidence" value="ECO:0007669"/>
    <property type="project" value="UniProtKB-UniRule"/>
</dbReference>
<name>A0A133Y2W9_9LACT</name>
<dbReference type="InterPro" id="IPR011890">
    <property type="entry name" value="SMC_prok"/>
</dbReference>
<dbReference type="Gene3D" id="3.40.50.300">
    <property type="entry name" value="P-loop containing nucleotide triphosphate hydrolases"/>
    <property type="match status" value="2"/>
</dbReference>
<dbReference type="PANTHER" id="PTHR43977">
    <property type="entry name" value="STRUCTURAL MAINTENANCE OF CHROMOSOMES PROTEIN 3"/>
    <property type="match status" value="1"/>
</dbReference>
<comment type="subcellular location">
    <subcellularLocation>
        <location evidence="1 7">Cytoplasm</location>
    </subcellularLocation>
</comment>
<evidence type="ECO:0000256" key="6">
    <source>
        <dbReference type="ARBA" id="ARBA00023125"/>
    </source>
</evidence>
<dbReference type="FunFam" id="3.40.50.300:FF:000901">
    <property type="entry name" value="Chromosome partition protein Smc"/>
    <property type="match status" value="1"/>
</dbReference>
<reference evidence="9 10" key="1">
    <citation type="submission" date="2016-01" db="EMBL/GenBank/DDBJ databases">
        <authorList>
            <person name="Oliw E.H."/>
        </authorList>
    </citation>
    <scope>NUCLEOTIDE SEQUENCE [LARGE SCALE GENOMIC DNA]</scope>
    <source>
        <strain evidence="9 10">KA00635</strain>
    </source>
</reference>
<dbReference type="PIRSF" id="PIRSF005719">
    <property type="entry name" value="SMC"/>
    <property type="match status" value="1"/>
</dbReference>
<accession>A0A133Y2W9</accession>
<comment type="caution">
    <text evidence="9">The sequence shown here is derived from an EMBL/GenBank/DDBJ whole genome shotgun (WGS) entry which is preliminary data.</text>
</comment>
<evidence type="ECO:0000256" key="3">
    <source>
        <dbReference type="ARBA" id="ARBA00022741"/>
    </source>
</evidence>
<dbReference type="GO" id="GO:0007062">
    <property type="term" value="P:sister chromatid cohesion"/>
    <property type="evidence" value="ECO:0007669"/>
    <property type="project" value="InterPro"/>
</dbReference>
<dbReference type="InterPro" id="IPR027417">
    <property type="entry name" value="P-loop_NTPase"/>
</dbReference>
<dbReference type="SUPFAM" id="SSF52540">
    <property type="entry name" value="P-loop containing nucleoside triphosphate hydrolases"/>
    <property type="match status" value="1"/>
</dbReference>
<dbReference type="GO" id="GO:0005737">
    <property type="term" value="C:cytoplasm"/>
    <property type="evidence" value="ECO:0007669"/>
    <property type="project" value="UniProtKB-SubCell"/>
</dbReference>
<protein>
    <recommendedName>
        <fullName evidence="7">Chromosome partition protein Smc</fullName>
    </recommendedName>
</protein>
<gene>
    <name evidence="7" type="primary">smc</name>
    <name evidence="9" type="ORF">HMPREF3187_00571</name>
</gene>
<dbReference type="SMART" id="SM00968">
    <property type="entry name" value="SMC_hinge"/>
    <property type="match status" value="1"/>
</dbReference>
<keyword evidence="2 7" id="KW-0963">Cytoplasm</keyword>
<dbReference type="NCBIfam" id="TIGR02168">
    <property type="entry name" value="SMC_prok_B"/>
    <property type="match status" value="1"/>
</dbReference>
<evidence type="ECO:0000256" key="5">
    <source>
        <dbReference type="ARBA" id="ARBA00023054"/>
    </source>
</evidence>
<evidence type="ECO:0000256" key="2">
    <source>
        <dbReference type="ARBA" id="ARBA00022490"/>
    </source>
</evidence>
<dbReference type="FunFam" id="3.40.50.300:FF:000984">
    <property type="entry name" value="Chromosome partition protein Smc"/>
    <property type="match status" value="1"/>
</dbReference>
<evidence type="ECO:0000259" key="8">
    <source>
        <dbReference type="SMART" id="SM00968"/>
    </source>
</evidence>
<dbReference type="CDD" id="cd03278">
    <property type="entry name" value="ABC_SMC_barmotin"/>
    <property type="match status" value="1"/>
</dbReference>
<dbReference type="GO" id="GO:0006260">
    <property type="term" value="P:DNA replication"/>
    <property type="evidence" value="ECO:0007669"/>
    <property type="project" value="UniProtKB-UniRule"/>
</dbReference>
<dbReference type="InterPro" id="IPR003395">
    <property type="entry name" value="RecF/RecN/SMC_N"/>
</dbReference>
<keyword evidence="5 7" id="KW-0175">Coiled coil</keyword>
<evidence type="ECO:0000313" key="10">
    <source>
        <dbReference type="Proteomes" id="UP000070422"/>
    </source>
</evidence>
<dbReference type="Proteomes" id="UP000070422">
    <property type="component" value="Unassembled WGS sequence"/>
</dbReference>
<dbReference type="GO" id="GO:0007059">
    <property type="term" value="P:chromosome segregation"/>
    <property type="evidence" value="ECO:0007669"/>
    <property type="project" value="UniProtKB-UniRule"/>
</dbReference>
<dbReference type="GO" id="GO:0005524">
    <property type="term" value="F:ATP binding"/>
    <property type="evidence" value="ECO:0007669"/>
    <property type="project" value="UniProtKB-UniRule"/>
</dbReference>
<evidence type="ECO:0000256" key="4">
    <source>
        <dbReference type="ARBA" id="ARBA00022840"/>
    </source>
</evidence>
<dbReference type="EMBL" id="LSCQ01000026">
    <property type="protein sequence ID" value="KXB37496.1"/>
    <property type="molecule type" value="Genomic_DNA"/>
</dbReference>
<comment type="subunit">
    <text evidence="7">Homodimer.</text>
</comment>
<proteinExistence type="inferred from homology"/>
<dbReference type="Gene3D" id="3.30.70.1620">
    <property type="match status" value="1"/>
</dbReference>
<keyword evidence="6 7" id="KW-0238">DNA-binding</keyword>
<organism evidence="9 10">
    <name type="scientific">Aerococcus christensenii</name>
    <dbReference type="NCBI Taxonomy" id="87541"/>
    <lineage>
        <taxon>Bacteria</taxon>
        <taxon>Bacillati</taxon>
        <taxon>Bacillota</taxon>
        <taxon>Bacilli</taxon>
        <taxon>Lactobacillales</taxon>
        <taxon>Aerococcaceae</taxon>
        <taxon>Aerococcus</taxon>
    </lineage>
</organism>
<dbReference type="OrthoDB" id="9808768at2"/>
<dbReference type="Pfam" id="PF06470">
    <property type="entry name" value="SMC_hinge"/>
    <property type="match status" value="1"/>
</dbReference>
<feature type="coiled-coil region" evidence="7">
    <location>
        <begin position="234"/>
        <end position="472"/>
    </location>
</feature>
<dbReference type="RefSeq" id="WP_060936613.1">
    <property type="nucleotide sequence ID" value="NZ_JASOZP010000003.1"/>
</dbReference>
<dbReference type="GO" id="GO:0016887">
    <property type="term" value="F:ATP hydrolysis activity"/>
    <property type="evidence" value="ECO:0007669"/>
    <property type="project" value="InterPro"/>
</dbReference>
<dbReference type="Gene3D" id="1.20.1060.20">
    <property type="match status" value="1"/>
</dbReference>
<dbReference type="SUPFAM" id="SSF75553">
    <property type="entry name" value="Smc hinge domain"/>
    <property type="match status" value="1"/>
</dbReference>
<feature type="coiled-coil region" evidence="7">
    <location>
        <begin position="167"/>
        <end position="194"/>
    </location>
</feature>
<dbReference type="Pfam" id="PF02463">
    <property type="entry name" value="SMC_N"/>
    <property type="match status" value="2"/>
</dbReference>
<dbReference type="GO" id="GO:0030261">
    <property type="term" value="P:chromosome condensation"/>
    <property type="evidence" value="ECO:0007669"/>
    <property type="project" value="InterPro"/>
</dbReference>
<evidence type="ECO:0000256" key="1">
    <source>
        <dbReference type="ARBA" id="ARBA00004496"/>
    </source>
</evidence>
<evidence type="ECO:0000256" key="7">
    <source>
        <dbReference type="HAMAP-Rule" id="MF_01894"/>
    </source>
</evidence>